<accession>A0AAW1S7V6</accession>
<evidence type="ECO:0008006" key="3">
    <source>
        <dbReference type="Google" id="ProtNLM"/>
    </source>
</evidence>
<reference evidence="1 2" key="1">
    <citation type="journal article" date="2024" name="Nat. Commun.">
        <title>Phylogenomics reveals the evolutionary origins of lichenization in chlorophyte algae.</title>
        <authorList>
            <person name="Puginier C."/>
            <person name="Libourel C."/>
            <person name="Otte J."/>
            <person name="Skaloud P."/>
            <person name="Haon M."/>
            <person name="Grisel S."/>
            <person name="Petersen M."/>
            <person name="Berrin J.G."/>
            <person name="Delaux P.M."/>
            <person name="Dal Grande F."/>
            <person name="Keller J."/>
        </authorList>
    </citation>
    <scope>NUCLEOTIDE SEQUENCE [LARGE SCALE GENOMIC DNA]</scope>
    <source>
        <strain evidence="1 2">SAG 2145</strain>
    </source>
</reference>
<dbReference type="SUPFAM" id="SSF50998">
    <property type="entry name" value="Quinoprotein alcohol dehydrogenase-like"/>
    <property type="match status" value="1"/>
</dbReference>
<protein>
    <recommendedName>
        <fullName evidence="3">F-box domain-containing protein</fullName>
    </recommendedName>
</protein>
<gene>
    <name evidence="1" type="ORF">WJX74_007135</name>
</gene>
<sequence length="662" mass="72781">MCICLACDAKRAAPSAGTRALTTMKPVPDICFPELQPALEFHCLQHLSAVQLAYLRPVSRALCDLVDGPTHEAWARAAADLLPPSAKPGGRWSGAEWQSAIRHEWEFQQPVRSGVLRQVAKVSAERPASGRWAVTSAHGPYRNYFLSPQKDRSIQLLNVDASDAKPVLLSMRMYSAFYAFVRKDGLLCIVDALHNSSDLSALRWQTFEPATGKTISCMHQHFWFDTYFCRSWMELVFHAPSHRAVALTDAHSLVVMEADSLQEVSRFTVTPRHQERGTVPLSLGSLAWSHTGTMLAVHLGKSTRFQSETVWPFTHEGRFDASANSEIQIFDVSLGQCIQSIFLLALGPELVWSSSLDMLLVTCTLEILQSDIASRIELVSFPPAGPVPHAFTVRVLEPGQQRVAAVQPEGSSDVSVVASCWTPCGSLLLVSYHSQTFPAHVQHQQRCVQDPANLITIFRVPLKSQEMTWSSASSCSGNGQVLTLCLATAGLSVRFWQEEGVWQAAQQALSGLSACLGGCLAPSGDILIAVCKQGRSSSRGYFTEASISLYDLKAKQHDVIAADSRVPVFARKLQLAWTGFPKAWPQMFADVQRGSGEDNVRLVDVGAHKIAGSWTSAALKSHGGRRLRKPPEHEQMACTTWSPDSRHLAIPCLKRWTLVMSF</sequence>
<dbReference type="AlphaFoldDB" id="A0AAW1S7V6"/>
<comment type="caution">
    <text evidence="1">The sequence shown here is derived from an EMBL/GenBank/DDBJ whole genome shotgun (WGS) entry which is preliminary data.</text>
</comment>
<dbReference type="InterPro" id="IPR011047">
    <property type="entry name" value="Quinoprotein_ADH-like_sf"/>
</dbReference>
<organism evidence="1 2">
    <name type="scientific">Apatococcus lobatus</name>
    <dbReference type="NCBI Taxonomy" id="904363"/>
    <lineage>
        <taxon>Eukaryota</taxon>
        <taxon>Viridiplantae</taxon>
        <taxon>Chlorophyta</taxon>
        <taxon>core chlorophytes</taxon>
        <taxon>Trebouxiophyceae</taxon>
        <taxon>Chlorellales</taxon>
        <taxon>Chlorellaceae</taxon>
        <taxon>Apatococcus</taxon>
    </lineage>
</organism>
<evidence type="ECO:0000313" key="2">
    <source>
        <dbReference type="Proteomes" id="UP001438707"/>
    </source>
</evidence>
<name>A0AAW1S7V6_9CHLO</name>
<keyword evidence="2" id="KW-1185">Reference proteome</keyword>
<proteinExistence type="predicted"/>
<dbReference type="EMBL" id="JALJOS010000003">
    <property type="protein sequence ID" value="KAK9841518.1"/>
    <property type="molecule type" value="Genomic_DNA"/>
</dbReference>
<evidence type="ECO:0000313" key="1">
    <source>
        <dbReference type="EMBL" id="KAK9841518.1"/>
    </source>
</evidence>
<dbReference type="Proteomes" id="UP001438707">
    <property type="component" value="Unassembled WGS sequence"/>
</dbReference>